<feature type="transmembrane region" description="Helical" evidence="1">
    <location>
        <begin position="6"/>
        <end position="30"/>
    </location>
</feature>
<organism evidence="2 3">
    <name type="scientific">Brachionus plicatilis</name>
    <name type="common">Marine rotifer</name>
    <name type="synonym">Brachionus muelleri</name>
    <dbReference type="NCBI Taxonomy" id="10195"/>
    <lineage>
        <taxon>Eukaryota</taxon>
        <taxon>Metazoa</taxon>
        <taxon>Spiralia</taxon>
        <taxon>Gnathifera</taxon>
        <taxon>Rotifera</taxon>
        <taxon>Eurotatoria</taxon>
        <taxon>Monogononta</taxon>
        <taxon>Pseudotrocha</taxon>
        <taxon>Ploima</taxon>
        <taxon>Brachionidae</taxon>
        <taxon>Brachionus</taxon>
    </lineage>
</organism>
<keyword evidence="3" id="KW-1185">Reference proteome</keyword>
<keyword evidence="1" id="KW-0812">Transmembrane</keyword>
<sequence>MKEYFGVSFALFCYLLIPNHGGFFLVLNFLNGIDLKKQSFKKALYQLPNQNPTLKLNDLVQYNPK</sequence>
<evidence type="ECO:0000256" key="1">
    <source>
        <dbReference type="SAM" id="Phobius"/>
    </source>
</evidence>
<accession>A0A3M7Q1U6</accession>
<comment type="caution">
    <text evidence="2">The sequence shown here is derived from an EMBL/GenBank/DDBJ whole genome shotgun (WGS) entry which is preliminary data.</text>
</comment>
<proteinExistence type="predicted"/>
<dbReference type="Proteomes" id="UP000276133">
    <property type="component" value="Unassembled WGS sequence"/>
</dbReference>
<keyword evidence="1" id="KW-1133">Transmembrane helix</keyword>
<protein>
    <submittedName>
        <fullName evidence="2">Uncharacterized protein</fullName>
    </submittedName>
</protein>
<evidence type="ECO:0000313" key="2">
    <source>
        <dbReference type="EMBL" id="RNA05390.1"/>
    </source>
</evidence>
<dbReference type="AlphaFoldDB" id="A0A3M7Q1U6"/>
<evidence type="ECO:0000313" key="3">
    <source>
        <dbReference type="Proteomes" id="UP000276133"/>
    </source>
</evidence>
<keyword evidence="1" id="KW-0472">Membrane</keyword>
<gene>
    <name evidence="2" type="ORF">BpHYR1_054322</name>
</gene>
<name>A0A3M7Q1U6_BRAPC</name>
<reference evidence="2 3" key="1">
    <citation type="journal article" date="2018" name="Sci. Rep.">
        <title>Genomic signatures of local adaptation to the degree of environmental predictability in rotifers.</title>
        <authorList>
            <person name="Franch-Gras L."/>
            <person name="Hahn C."/>
            <person name="Garcia-Roger E.M."/>
            <person name="Carmona M.J."/>
            <person name="Serra M."/>
            <person name="Gomez A."/>
        </authorList>
    </citation>
    <scope>NUCLEOTIDE SEQUENCE [LARGE SCALE GENOMIC DNA]</scope>
    <source>
        <strain evidence="2">HYR1</strain>
    </source>
</reference>
<dbReference type="EMBL" id="REGN01007742">
    <property type="protein sequence ID" value="RNA05390.1"/>
    <property type="molecule type" value="Genomic_DNA"/>
</dbReference>